<organism evidence="3 4">
    <name type="scientific">Luteococcus japonicus LSP_Lj1</name>
    <dbReference type="NCBI Taxonomy" id="1255658"/>
    <lineage>
        <taxon>Bacteria</taxon>
        <taxon>Bacillati</taxon>
        <taxon>Actinomycetota</taxon>
        <taxon>Actinomycetes</taxon>
        <taxon>Propionibacteriales</taxon>
        <taxon>Propionibacteriaceae</taxon>
        <taxon>Luteococcus</taxon>
    </lineage>
</organism>
<reference evidence="3 4" key="1">
    <citation type="submission" date="2017-02" db="EMBL/GenBank/DDBJ databases">
        <authorList>
            <person name="Peterson S.W."/>
        </authorList>
    </citation>
    <scope>NUCLEOTIDE SEQUENCE [LARGE SCALE GENOMIC DNA]</scope>
    <source>
        <strain evidence="3 4">LSP_Lj1</strain>
    </source>
</reference>
<evidence type="ECO:0000313" key="3">
    <source>
        <dbReference type="EMBL" id="SJN21911.1"/>
    </source>
</evidence>
<evidence type="ECO:0000313" key="4">
    <source>
        <dbReference type="Proteomes" id="UP000188342"/>
    </source>
</evidence>
<feature type="transmembrane region" description="Helical" evidence="1">
    <location>
        <begin position="12"/>
        <end position="33"/>
    </location>
</feature>
<accession>A0A1R4IPU3</accession>
<name>A0A1R4IPU3_9ACTN</name>
<sequence length="143" mass="14618">MSRSGRGERGSATLEAVLVVPAFCLFLGLVIALGRIEVARQHVDAAAAEAARSGSLARDAASATSRATAAAQATLASHQLDCQPARVEVDAAGFAVPVGTPASLQATVTCQVILSDIELPGLPGSLIITRQASSPLDVFRGRR</sequence>
<dbReference type="STRING" id="1255658.FM114_03030"/>
<proteinExistence type="predicted"/>
<feature type="domain" description="TadE-like" evidence="2">
    <location>
        <begin position="10"/>
        <end position="52"/>
    </location>
</feature>
<dbReference type="AlphaFoldDB" id="A0A1R4IPU3"/>
<keyword evidence="1" id="KW-0812">Transmembrane</keyword>
<keyword evidence="1" id="KW-1133">Transmembrane helix</keyword>
<dbReference type="InterPro" id="IPR012495">
    <property type="entry name" value="TadE-like_dom"/>
</dbReference>
<gene>
    <name evidence="3" type="ORF">FM114_03030</name>
</gene>
<dbReference type="Pfam" id="PF07811">
    <property type="entry name" value="TadE"/>
    <property type="match status" value="1"/>
</dbReference>
<protein>
    <submittedName>
        <fullName evidence="3">Putative membrane protein</fullName>
    </submittedName>
</protein>
<evidence type="ECO:0000259" key="2">
    <source>
        <dbReference type="Pfam" id="PF07811"/>
    </source>
</evidence>
<keyword evidence="4" id="KW-1185">Reference proteome</keyword>
<evidence type="ECO:0000256" key="1">
    <source>
        <dbReference type="SAM" id="Phobius"/>
    </source>
</evidence>
<dbReference type="Proteomes" id="UP000188342">
    <property type="component" value="Unassembled WGS sequence"/>
</dbReference>
<keyword evidence="1" id="KW-0472">Membrane</keyword>
<dbReference type="EMBL" id="FUKQ01000011">
    <property type="protein sequence ID" value="SJN21911.1"/>
    <property type="molecule type" value="Genomic_DNA"/>
</dbReference>
<dbReference type="RefSeq" id="WP_179110578.1">
    <property type="nucleotide sequence ID" value="NZ_FUKQ01000011.1"/>
</dbReference>